<name>A0A2N8P7C8_STRNR</name>
<evidence type="ECO:0000313" key="6">
    <source>
        <dbReference type="EMBL" id="PNE36907.1"/>
    </source>
</evidence>
<comment type="caution">
    <text evidence="6">The sequence shown here is derived from an EMBL/GenBank/DDBJ whole genome shotgun (WGS) entry which is preliminary data.</text>
</comment>
<dbReference type="Proteomes" id="UP000236047">
    <property type="component" value="Unassembled WGS sequence"/>
</dbReference>
<evidence type="ECO:0000259" key="5">
    <source>
        <dbReference type="PROSITE" id="PS50931"/>
    </source>
</evidence>
<dbReference type="AlphaFoldDB" id="A0A2N8P7C8"/>
<accession>A0A2N8P7C8</accession>
<dbReference type="Gene3D" id="1.10.10.10">
    <property type="entry name" value="Winged helix-like DNA-binding domain superfamily/Winged helix DNA-binding domain"/>
    <property type="match status" value="1"/>
</dbReference>
<keyword evidence="4" id="KW-0804">Transcription</keyword>
<dbReference type="InterPro" id="IPR000847">
    <property type="entry name" value="LysR_HTH_N"/>
</dbReference>
<keyword evidence="3" id="KW-0238">DNA-binding</keyword>
<gene>
    <name evidence="6" type="ORF">AOB60_42365</name>
</gene>
<evidence type="ECO:0000256" key="1">
    <source>
        <dbReference type="ARBA" id="ARBA00009437"/>
    </source>
</evidence>
<dbReference type="GO" id="GO:0003700">
    <property type="term" value="F:DNA-binding transcription factor activity"/>
    <property type="evidence" value="ECO:0007669"/>
    <property type="project" value="InterPro"/>
</dbReference>
<dbReference type="CDD" id="cd05466">
    <property type="entry name" value="PBP2_LTTR_substrate"/>
    <property type="match status" value="1"/>
</dbReference>
<sequence length="294" mass="32222">MAIPGIELHHLRCYLALAEERHFTRAADRLGLSQPTVSRTIRRLEELLGYRLLERTTRQVALTAAGERLYDELRGLLPRLEAALLPTPEAPVFRIGFAWGFPATWPQAAIERFEAETGVGARVHRRDAALAGVDSGEVDVAILRGDVAVPGLTAVTLLHERRIAAVSVRSPLAARDEVGWRELARMPLVLNETGGPTDVADWPAGERPEIAVRCGNFDEWLEAVAGNRGVGVVPESIGRQRVHPFLSFVPIPDAPLMPLQLVFPRHNGHPLTRRFLTHARATVRQCEGGGGARG</sequence>
<dbReference type="InterPro" id="IPR036390">
    <property type="entry name" value="WH_DNA-bd_sf"/>
</dbReference>
<dbReference type="PROSITE" id="PS50931">
    <property type="entry name" value="HTH_LYSR"/>
    <property type="match status" value="1"/>
</dbReference>
<dbReference type="SUPFAM" id="SSF46785">
    <property type="entry name" value="Winged helix' DNA-binding domain"/>
    <property type="match status" value="1"/>
</dbReference>
<comment type="similarity">
    <text evidence="1">Belongs to the LysR transcriptional regulatory family.</text>
</comment>
<dbReference type="FunFam" id="1.10.10.10:FF:000001">
    <property type="entry name" value="LysR family transcriptional regulator"/>
    <property type="match status" value="1"/>
</dbReference>
<dbReference type="EMBL" id="LJSN01000005">
    <property type="protein sequence ID" value="PNE36907.1"/>
    <property type="molecule type" value="Genomic_DNA"/>
</dbReference>
<dbReference type="GO" id="GO:0032993">
    <property type="term" value="C:protein-DNA complex"/>
    <property type="evidence" value="ECO:0007669"/>
    <property type="project" value="TreeGrafter"/>
</dbReference>
<dbReference type="Pfam" id="PF03466">
    <property type="entry name" value="LysR_substrate"/>
    <property type="match status" value="1"/>
</dbReference>
<evidence type="ECO:0000313" key="7">
    <source>
        <dbReference type="Proteomes" id="UP000236047"/>
    </source>
</evidence>
<dbReference type="Gene3D" id="3.40.190.10">
    <property type="entry name" value="Periplasmic binding protein-like II"/>
    <property type="match status" value="2"/>
</dbReference>
<dbReference type="RefSeq" id="WP_073450141.1">
    <property type="nucleotide sequence ID" value="NZ_LJSN01000005.1"/>
</dbReference>
<dbReference type="Pfam" id="PF00126">
    <property type="entry name" value="HTH_1"/>
    <property type="match status" value="1"/>
</dbReference>
<keyword evidence="7" id="KW-1185">Reference proteome</keyword>
<protein>
    <recommendedName>
        <fullName evidence="5">HTH lysR-type domain-containing protein</fullName>
    </recommendedName>
</protein>
<evidence type="ECO:0000256" key="4">
    <source>
        <dbReference type="ARBA" id="ARBA00023163"/>
    </source>
</evidence>
<dbReference type="PANTHER" id="PTHR30346">
    <property type="entry name" value="TRANSCRIPTIONAL DUAL REGULATOR HCAR-RELATED"/>
    <property type="match status" value="1"/>
</dbReference>
<organism evidence="6 7">
    <name type="scientific">Streptomyces noursei</name>
    <name type="common">Streptomyces albulus</name>
    <dbReference type="NCBI Taxonomy" id="1971"/>
    <lineage>
        <taxon>Bacteria</taxon>
        <taxon>Bacillati</taxon>
        <taxon>Actinomycetota</taxon>
        <taxon>Actinomycetes</taxon>
        <taxon>Kitasatosporales</taxon>
        <taxon>Streptomycetaceae</taxon>
        <taxon>Streptomyces</taxon>
    </lineage>
</organism>
<dbReference type="SUPFAM" id="SSF53850">
    <property type="entry name" value="Periplasmic binding protein-like II"/>
    <property type="match status" value="1"/>
</dbReference>
<proteinExistence type="inferred from homology"/>
<keyword evidence="2" id="KW-0805">Transcription regulation</keyword>
<evidence type="ECO:0000256" key="2">
    <source>
        <dbReference type="ARBA" id="ARBA00023015"/>
    </source>
</evidence>
<reference evidence="7" key="1">
    <citation type="submission" date="2015-09" db="EMBL/GenBank/DDBJ databases">
        <authorList>
            <person name="Graham D.E."/>
            <person name="Mahan K.M."/>
            <person name="Klingeman D.M."/>
            <person name="Fida T."/>
            <person name="Giannone R.J."/>
            <person name="Hettich R.L."/>
            <person name="Parry R.J."/>
            <person name="Spain J.C."/>
        </authorList>
    </citation>
    <scope>NUCLEOTIDE SEQUENCE [LARGE SCALE GENOMIC DNA]</scope>
    <source>
        <strain evidence="7">JCM 4701</strain>
    </source>
</reference>
<dbReference type="PANTHER" id="PTHR30346:SF0">
    <property type="entry name" value="HCA OPERON TRANSCRIPTIONAL ACTIVATOR HCAR"/>
    <property type="match status" value="1"/>
</dbReference>
<dbReference type="InterPro" id="IPR036388">
    <property type="entry name" value="WH-like_DNA-bd_sf"/>
</dbReference>
<dbReference type="InterPro" id="IPR005119">
    <property type="entry name" value="LysR_subst-bd"/>
</dbReference>
<dbReference type="PRINTS" id="PR00039">
    <property type="entry name" value="HTHLYSR"/>
</dbReference>
<evidence type="ECO:0000256" key="3">
    <source>
        <dbReference type="ARBA" id="ARBA00023125"/>
    </source>
</evidence>
<dbReference type="GO" id="GO:0003677">
    <property type="term" value="F:DNA binding"/>
    <property type="evidence" value="ECO:0007669"/>
    <property type="project" value="UniProtKB-KW"/>
</dbReference>
<feature type="domain" description="HTH lysR-type" evidence="5">
    <location>
        <begin position="6"/>
        <end position="63"/>
    </location>
</feature>